<dbReference type="InterPro" id="IPR006935">
    <property type="entry name" value="Helicase/UvrB_N"/>
</dbReference>
<keyword evidence="3" id="KW-0540">Nuclease</keyword>
<dbReference type="NCBIfam" id="TIGR01596">
    <property type="entry name" value="cas3_HD"/>
    <property type="match status" value="1"/>
</dbReference>
<dbReference type="RefSeq" id="WP_152889354.1">
    <property type="nucleotide sequence ID" value="NZ_WHJC01000089.1"/>
</dbReference>
<accession>A0A6I1MJE3</accession>
<name>A0A6I1MJE3_9CLOT</name>
<evidence type="ECO:0000256" key="9">
    <source>
        <dbReference type="ARBA" id="ARBA00023118"/>
    </source>
</evidence>
<keyword evidence="13" id="KW-1185">Reference proteome</keyword>
<dbReference type="PROSITE" id="PS51194">
    <property type="entry name" value="HELICASE_CTER"/>
    <property type="match status" value="1"/>
</dbReference>
<dbReference type="GO" id="GO:0003677">
    <property type="term" value="F:DNA binding"/>
    <property type="evidence" value="ECO:0007669"/>
    <property type="project" value="InterPro"/>
</dbReference>
<dbReference type="GO" id="GO:0051607">
    <property type="term" value="P:defense response to virus"/>
    <property type="evidence" value="ECO:0007669"/>
    <property type="project" value="UniProtKB-KW"/>
</dbReference>
<dbReference type="InterPro" id="IPR001650">
    <property type="entry name" value="Helicase_C-like"/>
</dbReference>
<dbReference type="NCBIfam" id="TIGR01587">
    <property type="entry name" value="cas3_core"/>
    <property type="match status" value="1"/>
</dbReference>
<dbReference type="GO" id="GO:0046872">
    <property type="term" value="F:metal ion binding"/>
    <property type="evidence" value="ECO:0007669"/>
    <property type="project" value="UniProtKB-KW"/>
</dbReference>
<comment type="similarity">
    <text evidence="2">In the central section; belongs to the CRISPR-associated helicase Cas3 family.</text>
</comment>
<keyword evidence="4" id="KW-0479">Metal-binding</keyword>
<dbReference type="AlphaFoldDB" id="A0A6I1MJE3"/>
<dbReference type="PROSITE" id="PS51643">
    <property type="entry name" value="HD_CAS3"/>
    <property type="match status" value="1"/>
</dbReference>
<feature type="domain" description="HD Cas3-type" evidence="11">
    <location>
        <begin position="7"/>
        <end position="213"/>
    </location>
</feature>
<feature type="domain" description="Helicase C-terminal" evidence="10">
    <location>
        <begin position="456"/>
        <end position="635"/>
    </location>
</feature>
<sequence length="767" mass="90100">MYSYKLKSHENTLLIDHLKFVGDRASDLISEKNLLFKFEKNLLIKLARVMGYTHDLGKSTTYFQQYLDEMIKNNKSKVDLQLKSHANISALIFYYNFKKVNKELAIIGYIAIKHHHGNLKNFSDEADITSLDIKQEQKLITSQFKSLNKEIKIICSEFDLNLPTLNEILELIEDVYEEIDCYNDELEDNKNCETYILFKFIFSLLIYADKEHAIFKYKNEIEYNIPVNLIDEYKLKKFKNSSKEDIRNIVYDDVIDSIKSTDERIMSITLPTGTGKTLASMSVALNLKEKLNNKMKIIYCLPFTSVIDQNFDDYSNAIEKVTNKKATSEQLLKHHYLSSYNYIKSDFYFEGDEGRFLTQNWNSQIVVTTFIQFFNTVFSNNNSELIKFNTLANSIVLLDEVQAIPYKYWDIINNLFTEISNKLNMYFVFITATQPLIFDKSDIKELAKKSYSYFKQYKRTKLIVNEEPMEKEEFFNFSRNIIEKNPNKNILIIVNTIKLSQELFEELNKSNYDREMIYLSTSIIPKKRKARINYINKNKKKKIIISTQMVEAGVDIDMDIVIRDLAPLDSINQSAGRANRENRGEYLGEVYLVKIQQNKKNLASFVYKDIVLLPATEKVLKGKKIILEEDYKNISDSYFNELKLNSSKNISKQLNDGIKTLQFDYVANSFKLIEEQEKFSLFIELDEEAKEVWKKYNEFKNIKDRNIRKNKMDSIKSKFYDYVISVFKNKCKENITDSIVYISINELKNTYDENFGYKVIESTSIIL</sequence>
<dbReference type="CDD" id="cd09641">
    <property type="entry name" value="Cas3''_I"/>
    <property type="match status" value="1"/>
</dbReference>
<evidence type="ECO:0000256" key="8">
    <source>
        <dbReference type="ARBA" id="ARBA00022840"/>
    </source>
</evidence>
<dbReference type="Pfam" id="PF22590">
    <property type="entry name" value="Cas3-like_C_2"/>
    <property type="match status" value="1"/>
</dbReference>
<dbReference type="GO" id="GO:0004518">
    <property type="term" value="F:nuclease activity"/>
    <property type="evidence" value="ECO:0007669"/>
    <property type="project" value="UniProtKB-KW"/>
</dbReference>
<evidence type="ECO:0000313" key="13">
    <source>
        <dbReference type="Proteomes" id="UP000430345"/>
    </source>
</evidence>
<comment type="similarity">
    <text evidence="1">In the N-terminal section; belongs to the CRISPR-associated nuclease Cas3-HD family.</text>
</comment>
<evidence type="ECO:0000256" key="2">
    <source>
        <dbReference type="ARBA" id="ARBA00009046"/>
    </source>
</evidence>
<protein>
    <submittedName>
        <fullName evidence="12">CRISPR-associated helicase Cas3</fullName>
    </submittedName>
</protein>
<evidence type="ECO:0000259" key="11">
    <source>
        <dbReference type="PROSITE" id="PS51643"/>
    </source>
</evidence>
<comment type="caution">
    <text evidence="12">The sequence shown here is derived from an EMBL/GenBank/DDBJ whole genome shotgun (WGS) entry which is preliminary data.</text>
</comment>
<dbReference type="Gene3D" id="1.10.3210.30">
    <property type="match status" value="1"/>
</dbReference>
<keyword evidence="9" id="KW-0051">Antiviral defense</keyword>
<evidence type="ECO:0000259" key="10">
    <source>
        <dbReference type="PROSITE" id="PS51194"/>
    </source>
</evidence>
<reference evidence="12 13" key="1">
    <citation type="submission" date="2019-10" db="EMBL/GenBank/DDBJ databases">
        <title>The Genome Sequence of Clostridium tarantellae Isolated from Fish Brain.</title>
        <authorList>
            <person name="Bano L."/>
            <person name="Kiel M."/>
            <person name="Sales G."/>
            <person name="Doxey A.C."/>
            <person name="Mansfield M.J."/>
            <person name="Schiavone M."/>
            <person name="Rossetto O."/>
            <person name="Pirazzini M."/>
            <person name="Dobrindt U."/>
            <person name="Montecucco C."/>
        </authorList>
    </citation>
    <scope>NUCLEOTIDE SEQUENCE [LARGE SCALE GENOMIC DNA]</scope>
    <source>
        <strain evidence="12 13">DSM 3997</strain>
    </source>
</reference>
<dbReference type="Proteomes" id="UP000430345">
    <property type="component" value="Unassembled WGS sequence"/>
</dbReference>
<gene>
    <name evidence="12" type="primary">cas3</name>
    <name evidence="12" type="ORF">GBZ86_07725</name>
</gene>
<dbReference type="GO" id="GO:0004386">
    <property type="term" value="F:helicase activity"/>
    <property type="evidence" value="ECO:0007669"/>
    <property type="project" value="UniProtKB-KW"/>
</dbReference>
<keyword evidence="8" id="KW-0067">ATP-binding</keyword>
<dbReference type="OrthoDB" id="9810236at2"/>
<keyword evidence="7" id="KW-0347">Helicase</keyword>
<evidence type="ECO:0000256" key="5">
    <source>
        <dbReference type="ARBA" id="ARBA00022741"/>
    </source>
</evidence>
<dbReference type="Pfam" id="PF04851">
    <property type="entry name" value="ResIII"/>
    <property type="match status" value="1"/>
</dbReference>
<keyword evidence="5" id="KW-0547">Nucleotide-binding</keyword>
<dbReference type="CDD" id="cd17930">
    <property type="entry name" value="DEXHc_cas3"/>
    <property type="match status" value="1"/>
</dbReference>
<dbReference type="EMBL" id="WHJC01000089">
    <property type="protein sequence ID" value="MPQ43646.1"/>
    <property type="molecule type" value="Genomic_DNA"/>
</dbReference>
<evidence type="ECO:0000256" key="6">
    <source>
        <dbReference type="ARBA" id="ARBA00022801"/>
    </source>
</evidence>
<evidence type="ECO:0000313" key="12">
    <source>
        <dbReference type="EMBL" id="MPQ43646.1"/>
    </source>
</evidence>
<dbReference type="InterPro" id="IPR027417">
    <property type="entry name" value="P-loop_NTPase"/>
</dbReference>
<organism evidence="12 13">
    <name type="scientific">Clostridium tarantellae</name>
    <dbReference type="NCBI Taxonomy" id="39493"/>
    <lineage>
        <taxon>Bacteria</taxon>
        <taxon>Bacillati</taxon>
        <taxon>Bacillota</taxon>
        <taxon>Clostridia</taxon>
        <taxon>Eubacteriales</taxon>
        <taxon>Clostridiaceae</taxon>
        <taxon>Clostridium</taxon>
    </lineage>
</organism>
<evidence type="ECO:0000256" key="7">
    <source>
        <dbReference type="ARBA" id="ARBA00022806"/>
    </source>
</evidence>
<dbReference type="Gene3D" id="3.40.50.300">
    <property type="entry name" value="P-loop containing nucleotide triphosphate hydrolases"/>
    <property type="match status" value="2"/>
</dbReference>
<dbReference type="SUPFAM" id="SSF52540">
    <property type="entry name" value="P-loop containing nucleoside triphosphate hydrolases"/>
    <property type="match status" value="1"/>
</dbReference>
<dbReference type="InterPro" id="IPR006474">
    <property type="entry name" value="Helicase_Cas3_CRISPR-ass_core"/>
</dbReference>
<dbReference type="GO" id="GO:0016787">
    <property type="term" value="F:hydrolase activity"/>
    <property type="evidence" value="ECO:0007669"/>
    <property type="project" value="UniProtKB-KW"/>
</dbReference>
<dbReference type="InterPro" id="IPR006483">
    <property type="entry name" value="CRISPR-assoc_Cas3_HD"/>
</dbReference>
<evidence type="ECO:0000256" key="3">
    <source>
        <dbReference type="ARBA" id="ARBA00022722"/>
    </source>
</evidence>
<dbReference type="InterPro" id="IPR038257">
    <property type="entry name" value="CRISPR-assoc_Cas3_HD_sf"/>
</dbReference>
<proteinExistence type="inferred from homology"/>
<dbReference type="GO" id="GO:0005524">
    <property type="term" value="F:ATP binding"/>
    <property type="evidence" value="ECO:0007669"/>
    <property type="project" value="UniProtKB-KW"/>
</dbReference>
<keyword evidence="6" id="KW-0378">Hydrolase</keyword>
<evidence type="ECO:0000256" key="4">
    <source>
        <dbReference type="ARBA" id="ARBA00022723"/>
    </source>
</evidence>
<evidence type="ECO:0000256" key="1">
    <source>
        <dbReference type="ARBA" id="ARBA00006847"/>
    </source>
</evidence>
<dbReference type="InterPro" id="IPR054712">
    <property type="entry name" value="Cas3-like_dom"/>
</dbReference>